<dbReference type="PATRIC" id="fig|66969.6.peg.1510"/>
<dbReference type="OrthoDB" id="9798864at2"/>
<evidence type="ECO:0000256" key="1">
    <source>
        <dbReference type="ARBA" id="ARBA00004370"/>
    </source>
</evidence>
<comment type="cofactor">
    <cofactor evidence="8">
        <name>heme c</name>
        <dbReference type="ChEBI" id="CHEBI:61717"/>
    </cofactor>
    <text evidence="8">Binds 1 heme c group covalently per subunit.</text>
</comment>
<keyword evidence="7 9" id="KW-0472">Membrane</keyword>
<dbReference type="InterPro" id="IPR002326">
    <property type="entry name" value="Cyt_c1"/>
</dbReference>
<keyword evidence="3 9" id="KW-0812">Transmembrane</keyword>
<evidence type="ECO:0000256" key="8">
    <source>
        <dbReference type="PIRSR" id="PIRSR602326-1"/>
    </source>
</evidence>
<name>A0A0W1ADD2_9GAMM</name>
<keyword evidence="10" id="KW-0560">Oxidoreductase</keyword>
<sequence>MMKVKGLIIAIVYLFLNTPFALAQDINLQSVLVNIHDKESLQRGARLYMNYCSGCHSLKYMRYNRMAEDLGLTTFDGQLDQDLLTNNLIFTKASVYDPIEIAMAPEDAKQWFGMVPPDLTLSTRNRGPNWVYTYLKSFYADKTRPFGANNLLIPDVAMPNVLEPLIGQVISVEDQHSHTKNLLLVKHGEMQEAQFDSALKDLVTFLVYVGEPAKLVRYKLGTFVILFFCVFLIIAILLKKTYWKKIK</sequence>
<dbReference type="SUPFAM" id="SSF46626">
    <property type="entry name" value="Cytochrome c"/>
    <property type="match status" value="1"/>
</dbReference>
<accession>A0A0W1ADD2</accession>
<evidence type="ECO:0000256" key="7">
    <source>
        <dbReference type="ARBA" id="ARBA00023136"/>
    </source>
</evidence>
<dbReference type="EMBL" id="LNZB01000036">
    <property type="protein sequence ID" value="KTD79304.1"/>
    <property type="molecule type" value="Genomic_DNA"/>
</dbReference>
<organism evidence="10 11">
    <name type="scientific">Legionella waltersii</name>
    <dbReference type="NCBI Taxonomy" id="66969"/>
    <lineage>
        <taxon>Bacteria</taxon>
        <taxon>Pseudomonadati</taxon>
        <taxon>Pseudomonadota</taxon>
        <taxon>Gammaproteobacteria</taxon>
        <taxon>Legionellales</taxon>
        <taxon>Legionellaceae</taxon>
        <taxon>Legionella</taxon>
    </lineage>
</organism>
<evidence type="ECO:0000256" key="2">
    <source>
        <dbReference type="ARBA" id="ARBA00022617"/>
    </source>
</evidence>
<proteinExistence type="predicted"/>
<feature type="transmembrane region" description="Helical" evidence="9">
    <location>
        <begin position="220"/>
        <end position="238"/>
    </location>
</feature>
<evidence type="ECO:0000313" key="10">
    <source>
        <dbReference type="EMBL" id="KTD79304.1"/>
    </source>
</evidence>
<evidence type="ECO:0000256" key="5">
    <source>
        <dbReference type="ARBA" id="ARBA00022989"/>
    </source>
</evidence>
<gene>
    <name evidence="10" type="primary">petC</name>
    <name evidence="10" type="ORF">Lwal_1376</name>
</gene>
<dbReference type="PRINTS" id="PR00603">
    <property type="entry name" value="CYTOCHROMEC1"/>
</dbReference>
<dbReference type="Proteomes" id="UP000054729">
    <property type="component" value="Unassembled WGS sequence"/>
</dbReference>
<dbReference type="AlphaFoldDB" id="A0A0W1ADD2"/>
<evidence type="ECO:0000256" key="4">
    <source>
        <dbReference type="ARBA" id="ARBA00022723"/>
    </source>
</evidence>
<protein>
    <submittedName>
        <fullName evidence="10">Ubiquinol-cytochrome c reductase cytochrome c1 subunit</fullName>
        <ecNumber evidence="10">1.10.2.2</ecNumber>
    </submittedName>
</protein>
<dbReference type="PANTHER" id="PTHR10266:SF3">
    <property type="entry name" value="CYTOCHROME C1, HEME PROTEIN, MITOCHONDRIAL"/>
    <property type="match status" value="1"/>
</dbReference>
<feature type="binding site" description="covalent" evidence="8">
    <location>
        <position position="56"/>
    </location>
    <ligand>
        <name>heme c</name>
        <dbReference type="ChEBI" id="CHEBI:61717"/>
    </ligand>
</feature>
<evidence type="ECO:0000313" key="11">
    <source>
        <dbReference type="Proteomes" id="UP000054729"/>
    </source>
</evidence>
<evidence type="ECO:0000256" key="9">
    <source>
        <dbReference type="SAM" id="Phobius"/>
    </source>
</evidence>
<dbReference type="GO" id="GO:0016491">
    <property type="term" value="F:oxidoreductase activity"/>
    <property type="evidence" value="ECO:0007669"/>
    <property type="project" value="UniProtKB-KW"/>
</dbReference>
<keyword evidence="6 8" id="KW-0408">Iron</keyword>
<feature type="binding site" description="covalent" evidence="8">
    <location>
        <position position="52"/>
    </location>
    <ligand>
        <name>heme c</name>
        <dbReference type="ChEBI" id="CHEBI:61717"/>
    </ligand>
</feature>
<keyword evidence="4 8" id="KW-0479">Metal-binding</keyword>
<evidence type="ECO:0000256" key="3">
    <source>
        <dbReference type="ARBA" id="ARBA00022692"/>
    </source>
</evidence>
<dbReference type="GO" id="GO:0020037">
    <property type="term" value="F:heme binding"/>
    <property type="evidence" value="ECO:0007669"/>
    <property type="project" value="InterPro"/>
</dbReference>
<keyword evidence="5 9" id="KW-1133">Transmembrane helix</keyword>
<reference evidence="10 11" key="1">
    <citation type="submission" date="2015-11" db="EMBL/GenBank/DDBJ databases">
        <title>Genomic analysis of 38 Legionella species identifies large and diverse effector repertoires.</title>
        <authorList>
            <person name="Burstein D."/>
            <person name="Amaro F."/>
            <person name="Zusman T."/>
            <person name="Lifshitz Z."/>
            <person name="Cohen O."/>
            <person name="Gilbert J.A."/>
            <person name="Pupko T."/>
            <person name="Shuman H.A."/>
            <person name="Segal G."/>
        </authorList>
    </citation>
    <scope>NUCLEOTIDE SEQUENCE [LARGE SCALE GENOMIC DNA]</scope>
    <source>
        <strain evidence="10 11">ATCC 51914</strain>
    </source>
</reference>
<keyword evidence="2 8" id="KW-0349">Heme</keyword>
<dbReference type="Gene3D" id="1.10.760.10">
    <property type="entry name" value="Cytochrome c-like domain"/>
    <property type="match status" value="1"/>
</dbReference>
<dbReference type="STRING" id="66969.Lwal_1376"/>
<dbReference type="InterPro" id="IPR036909">
    <property type="entry name" value="Cyt_c-like_dom_sf"/>
</dbReference>
<evidence type="ECO:0000256" key="6">
    <source>
        <dbReference type="ARBA" id="ARBA00023004"/>
    </source>
</evidence>
<dbReference type="GO" id="GO:0016020">
    <property type="term" value="C:membrane"/>
    <property type="evidence" value="ECO:0007669"/>
    <property type="project" value="UniProtKB-SubCell"/>
</dbReference>
<keyword evidence="11" id="KW-1185">Reference proteome</keyword>
<dbReference type="PANTHER" id="PTHR10266">
    <property type="entry name" value="CYTOCHROME C1"/>
    <property type="match status" value="1"/>
</dbReference>
<comment type="caution">
    <text evidence="10">The sequence shown here is derived from an EMBL/GenBank/DDBJ whole genome shotgun (WGS) entry which is preliminary data.</text>
</comment>
<dbReference type="EC" id="1.10.2.2" evidence="10"/>
<dbReference type="GO" id="GO:0009055">
    <property type="term" value="F:electron transfer activity"/>
    <property type="evidence" value="ECO:0007669"/>
    <property type="project" value="InterPro"/>
</dbReference>
<dbReference type="GO" id="GO:0046872">
    <property type="term" value="F:metal ion binding"/>
    <property type="evidence" value="ECO:0007669"/>
    <property type="project" value="UniProtKB-KW"/>
</dbReference>
<dbReference type="Pfam" id="PF02167">
    <property type="entry name" value="Cytochrom_C1"/>
    <property type="match status" value="1"/>
</dbReference>
<comment type="subcellular location">
    <subcellularLocation>
        <location evidence="1">Membrane</location>
    </subcellularLocation>
</comment>
<feature type="binding site" description="covalent" evidence="8">
    <location>
        <position position="55"/>
    </location>
    <ligand>
        <name>heme c</name>
        <dbReference type="ChEBI" id="CHEBI:61717"/>
    </ligand>
</feature>